<gene>
    <name evidence="8" type="ORF">EGH25_04125</name>
</gene>
<dbReference type="SUPFAM" id="SSF52402">
    <property type="entry name" value="Adenine nucleotide alpha hydrolases-like"/>
    <property type="match status" value="2"/>
</dbReference>
<dbReference type="PANTHER" id="PTHR30520">
    <property type="entry name" value="FORMATE TRANSPORTER-RELATED"/>
    <property type="match status" value="1"/>
</dbReference>
<proteinExistence type="predicted"/>
<dbReference type="InterPro" id="IPR023271">
    <property type="entry name" value="Aquaporin-like"/>
</dbReference>
<keyword evidence="3 6" id="KW-1133">Transmembrane helix</keyword>
<comment type="subcellular location">
    <subcellularLocation>
        <location evidence="1">Membrane</location>
        <topology evidence="1">Multi-pass membrane protein</topology>
    </subcellularLocation>
</comment>
<protein>
    <submittedName>
        <fullName evidence="8">Formate/nitrite transporter family protein</fullName>
    </submittedName>
</protein>
<reference evidence="8" key="1">
    <citation type="submission" date="2022-09" db="EMBL/GenBank/DDBJ databases">
        <title>Haloadaptaus new haloarchaeum isolated from saline soil.</title>
        <authorList>
            <person name="Duran-Viseras A."/>
            <person name="Sanchez-Porro C."/>
            <person name="Ventosa A."/>
        </authorList>
    </citation>
    <scope>NUCLEOTIDE SEQUENCE</scope>
    <source>
        <strain evidence="8">F3-133</strain>
    </source>
</reference>
<accession>A0A9Q4GH83</accession>
<keyword evidence="2 6" id="KW-0812">Transmembrane</keyword>
<dbReference type="Pfam" id="PF00582">
    <property type="entry name" value="Usp"/>
    <property type="match status" value="1"/>
</dbReference>
<feature type="transmembrane region" description="Helical" evidence="6">
    <location>
        <begin position="207"/>
        <end position="226"/>
    </location>
</feature>
<evidence type="ECO:0000256" key="6">
    <source>
        <dbReference type="SAM" id="Phobius"/>
    </source>
</evidence>
<dbReference type="Gene3D" id="1.20.1080.10">
    <property type="entry name" value="Glycerol uptake facilitator protein"/>
    <property type="match status" value="1"/>
</dbReference>
<dbReference type="RefSeq" id="WP_266086382.1">
    <property type="nucleotide sequence ID" value="NZ_RKLV01000003.1"/>
</dbReference>
<comment type="caution">
    <text evidence="8">The sequence shown here is derived from an EMBL/GenBank/DDBJ whole genome shotgun (WGS) entry which is preliminary data.</text>
</comment>
<sequence>MTDSGRPGDTREGGGRSKRGAPAYGEAVPDRFSSDEVFQRIVSAADEEVTSTTRELFFSGVAAGFAITITFLMYASMSATTDSKLVASLLYPLGFIYIIIGGYQLYTENTLPPVALVLERLVSIPSLLRHWVTVLVGNFTGGAVGAAVLVWGGVFEPATTEAATDIALKGIETEPSVLFFKAVFAGLIVAGVVWVEYAARDTVSRIVVVYLAFLAIPTGNLFHVVVSFTEIVYLALLGEAGLLPGFVGFVVPVLLGNTVGGVVLVTVVNYFQTSEERLEEARLEGVDRRLSVSEWGLGRFVGRSYVPLLNTAGDAFGDDSHRIVVPVTNPRKDKDIVEFACKLASDKEDSKVHVVHVVQAPEKMSLISGGHAERIAETSDEMLENVRGLGDEYGVEVKTSTVSTHRSFEEIFAFARRTRPDLVVMEWDESGIWSAARAERPIEELTNRLPCDFLVVKNRGLDTSRVLLPTAGGEDSDLSAEVARVLQKTAGSEVSLLHVVGGSHEREAGKKFLRGWAEEHELEDAGTIVDESGDIETAIEREAEKNTMVIAGATHKGLLSRLVSRSLHFEIVEEVDCTVLLAERPSKRSVRERLFGRGTRNSATEADEFPEPPGSEAKKETEERNG</sequence>
<feature type="domain" description="UspA" evidence="7">
    <location>
        <begin position="321"/>
        <end position="457"/>
    </location>
</feature>
<evidence type="ECO:0000256" key="4">
    <source>
        <dbReference type="ARBA" id="ARBA00023136"/>
    </source>
</evidence>
<feature type="transmembrane region" description="Helical" evidence="6">
    <location>
        <begin position="127"/>
        <end position="151"/>
    </location>
</feature>
<evidence type="ECO:0000313" key="9">
    <source>
        <dbReference type="Proteomes" id="UP001149411"/>
    </source>
</evidence>
<feature type="region of interest" description="Disordered" evidence="5">
    <location>
        <begin position="1"/>
        <end position="28"/>
    </location>
</feature>
<dbReference type="GO" id="GO:0015499">
    <property type="term" value="F:formate transmembrane transporter activity"/>
    <property type="evidence" value="ECO:0007669"/>
    <property type="project" value="TreeGrafter"/>
</dbReference>
<feature type="compositionally biased region" description="Basic and acidic residues" evidence="5">
    <location>
        <begin position="616"/>
        <end position="626"/>
    </location>
</feature>
<dbReference type="Proteomes" id="UP001149411">
    <property type="component" value="Unassembled WGS sequence"/>
</dbReference>
<evidence type="ECO:0000256" key="5">
    <source>
        <dbReference type="SAM" id="MobiDB-lite"/>
    </source>
</evidence>
<dbReference type="InterPro" id="IPR000292">
    <property type="entry name" value="For/NO2_transpt"/>
</dbReference>
<dbReference type="PANTHER" id="PTHR30520:SF2">
    <property type="entry name" value="INNER MEMBRANE PROTEIN YFDC"/>
    <property type="match status" value="1"/>
</dbReference>
<organism evidence="8 9">
    <name type="scientific">Halorutilus salinus</name>
    <dbReference type="NCBI Taxonomy" id="2487751"/>
    <lineage>
        <taxon>Archaea</taxon>
        <taxon>Methanobacteriati</taxon>
        <taxon>Methanobacteriota</taxon>
        <taxon>Stenosarchaea group</taxon>
        <taxon>Halobacteria</taxon>
        <taxon>Halorutilales</taxon>
        <taxon>Halorutilaceae</taxon>
        <taxon>Halorutilus</taxon>
    </lineage>
</organism>
<dbReference type="EMBL" id="RKLV01000003">
    <property type="protein sequence ID" value="MCX2818540.1"/>
    <property type="molecule type" value="Genomic_DNA"/>
</dbReference>
<dbReference type="GO" id="GO:0005886">
    <property type="term" value="C:plasma membrane"/>
    <property type="evidence" value="ECO:0007669"/>
    <property type="project" value="TreeGrafter"/>
</dbReference>
<feature type="region of interest" description="Disordered" evidence="5">
    <location>
        <begin position="591"/>
        <end position="626"/>
    </location>
</feature>
<evidence type="ECO:0000256" key="2">
    <source>
        <dbReference type="ARBA" id="ARBA00022692"/>
    </source>
</evidence>
<feature type="transmembrane region" description="Helical" evidence="6">
    <location>
        <begin position="89"/>
        <end position="106"/>
    </location>
</feature>
<feature type="transmembrane region" description="Helical" evidence="6">
    <location>
        <begin position="178"/>
        <end position="195"/>
    </location>
</feature>
<dbReference type="Gene3D" id="3.40.50.12370">
    <property type="match status" value="1"/>
</dbReference>
<evidence type="ECO:0000256" key="1">
    <source>
        <dbReference type="ARBA" id="ARBA00004141"/>
    </source>
</evidence>
<evidence type="ECO:0000259" key="7">
    <source>
        <dbReference type="Pfam" id="PF00582"/>
    </source>
</evidence>
<keyword evidence="9" id="KW-1185">Reference proteome</keyword>
<feature type="transmembrane region" description="Helical" evidence="6">
    <location>
        <begin position="56"/>
        <end position="77"/>
    </location>
</feature>
<evidence type="ECO:0000256" key="3">
    <source>
        <dbReference type="ARBA" id="ARBA00022989"/>
    </source>
</evidence>
<feature type="compositionally biased region" description="Basic and acidic residues" evidence="5">
    <location>
        <begin position="1"/>
        <end position="15"/>
    </location>
</feature>
<keyword evidence="4 6" id="KW-0472">Membrane</keyword>
<dbReference type="InterPro" id="IPR006016">
    <property type="entry name" value="UspA"/>
</dbReference>
<dbReference type="AlphaFoldDB" id="A0A9Q4GH83"/>
<dbReference type="Pfam" id="PF01226">
    <property type="entry name" value="Form_Nir_trans"/>
    <property type="match status" value="1"/>
</dbReference>
<evidence type="ECO:0000313" key="8">
    <source>
        <dbReference type="EMBL" id="MCX2818540.1"/>
    </source>
</evidence>
<dbReference type="CDD" id="cd00293">
    <property type="entry name" value="USP-like"/>
    <property type="match status" value="2"/>
</dbReference>
<name>A0A9Q4GH83_9EURY</name>